<protein>
    <recommendedName>
        <fullName evidence="4">Protein MIZU-KUSSEI 1-like</fullName>
    </recommendedName>
</protein>
<dbReference type="PANTHER" id="PTHR31276">
    <property type="match status" value="1"/>
</dbReference>
<dbReference type="InterPro" id="IPR006460">
    <property type="entry name" value="MIZ1-like_pln"/>
</dbReference>
<feature type="region of interest" description="Disordered" evidence="1">
    <location>
        <begin position="26"/>
        <end position="85"/>
    </location>
</feature>
<name>A0A8T1PSJ6_CARIL</name>
<evidence type="ECO:0000313" key="3">
    <source>
        <dbReference type="Proteomes" id="UP000811609"/>
    </source>
</evidence>
<proteinExistence type="predicted"/>
<feature type="compositionally biased region" description="Basic and acidic residues" evidence="1">
    <location>
        <begin position="38"/>
        <end position="58"/>
    </location>
</feature>
<evidence type="ECO:0000256" key="1">
    <source>
        <dbReference type="SAM" id="MobiDB-lite"/>
    </source>
</evidence>
<dbReference type="AlphaFoldDB" id="A0A8T1PSJ6"/>
<evidence type="ECO:0000313" key="2">
    <source>
        <dbReference type="EMBL" id="KAG6643290.1"/>
    </source>
</evidence>
<dbReference type="Proteomes" id="UP000811609">
    <property type="component" value="Chromosome 9"/>
</dbReference>
<dbReference type="NCBIfam" id="TIGR01570">
    <property type="entry name" value="A_thal_3588"/>
    <property type="match status" value="1"/>
</dbReference>
<reference evidence="2" key="1">
    <citation type="submission" date="2020-12" db="EMBL/GenBank/DDBJ databases">
        <title>WGS assembly of Carya illinoinensis cv. Pawnee.</title>
        <authorList>
            <person name="Platts A."/>
            <person name="Shu S."/>
            <person name="Wright S."/>
            <person name="Barry K."/>
            <person name="Edger P."/>
            <person name="Pires J.C."/>
            <person name="Schmutz J."/>
        </authorList>
    </citation>
    <scope>NUCLEOTIDE SEQUENCE</scope>
    <source>
        <tissue evidence="2">Leaf</tissue>
    </source>
</reference>
<keyword evidence="3" id="KW-1185">Reference proteome</keyword>
<dbReference type="GO" id="GO:0010274">
    <property type="term" value="P:hydrotropism"/>
    <property type="evidence" value="ECO:0007669"/>
    <property type="project" value="InterPro"/>
</dbReference>
<evidence type="ECO:0008006" key="4">
    <source>
        <dbReference type="Google" id="ProtNLM"/>
    </source>
</evidence>
<dbReference type="Pfam" id="PF04759">
    <property type="entry name" value="DUF617"/>
    <property type="match status" value="1"/>
</dbReference>
<dbReference type="PANTHER" id="PTHR31276:SF6">
    <property type="entry name" value="PROTEIN MIZU-KUSSEI 1"/>
    <property type="match status" value="1"/>
</dbReference>
<organism evidence="2 3">
    <name type="scientific">Carya illinoinensis</name>
    <name type="common">Pecan</name>
    <dbReference type="NCBI Taxonomy" id="32201"/>
    <lineage>
        <taxon>Eukaryota</taxon>
        <taxon>Viridiplantae</taxon>
        <taxon>Streptophyta</taxon>
        <taxon>Embryophyta</taxon>
        <taxon>Tracheophyta</taxon>
        <taxon>Spermatophyta</taxon>
        <taxon>Magnoliopsida</taxon>
        <taxon>eudicotyledons</taxon>
        <taxon>Gunneridae</taxon>
        <taxon>Pentapetalae</taxon>
        <taxon>rosids</taxon>
        <taxon>fabids</taxon>
        <taxon>Fagales</taxon>
        <taxon>Juglandaceae</taxon>
        <taxon>Carya</taxon>
    </lineage>
</organism>
<accession>A0A8T1PSJ6</accession>
<dbReference type="EMBL" id="CM031817">
    <property type="protein sequence ID" value="KAG6643290.1"/>
    <property type="molecule type" value="Genomic_DNA"/>
</dbReference>
<feature type="compositionally biased region" description="Polar residues" evidence="1">
    <location>
        <begin position="59"/>
        <end position="79"/>
    </location>
</feature>
<comment type="caution">
    <text evidence="2">The sequence shown here is derived from an EMBL/GenBank/DDBJ whole genome shotgun (WGS) entry which is preliminary data.</text>
</comment>
<sequence length="255" mass="28183">MGKIDTLRRLLPSCFFLTAQTNAATATTTTKKRLSTSLRDDLPDYTDQDIHKNQDRDSQASSTSDDSVPASINSSTTPLAQPRPSRSMVVGTIFGPRRGHVWFCVQQDRLSSRPTVLLELSILTNQLVKEMRGGLVRIALECDKAELGSCPLRSVPVWTMHCNGLKLGFAAKRKASERVRSMLKTMQSTTVGAGVIPAGFGSSGSEEIIYMRANYEHVVGNSDSESFHLINLDEYCSTGQEFSVFLLRSRNEKFL</sequence>
<gene>
    <name evidence="2" type="ORF">CIPAW_09G200300</name>
</gene>